<comment type="caution">
    <text evidence="2">The sequence shown here is derived from an EMBL/GenBank/DDBJ whole genome shotgun (WGS) entry which is preliminary data.</text>
</comment>
<protein>
    <submittedName>
        <fullName evidence="2">39S ribosomal protein L41, mitochondrial</fullName>
    </submittedName>
</protein>
<evidence type="ECO:0000256" key="1">
    <source>
        <dbReference type="SAM" id="SignalP"/>
    </source>
</evidence>
<evidence type="ECO:0000313" key="2">
    <source>
        <dbReference type="EMBL" id="TFK00748.1"/>
    </source>
</evidence>
<dbReference type="AlphaFoldDB" id="A0A4D9DWM7"/>
<dbReference type="EMBL" id="QXTE01000258">
    <property type="protein sequence ID" value="TFK00748.1"/>
    <property type="molecule type" value="Genomic_DNA"/>
</dbReference>
<keyword evidence="3" id="KW-1185">Reference proteome</keyword>
<evidence type="ECO:0000313" key="3">
    <source>
        <dbReference type="Proteomes" id="UP000297703"/>
    </source>
</evidence>
<dbReference type="GO" id="GO:0005840">
    <property type="term" value="C:ribosome"/>
    <property type="evidence" value="ECO:0007669"/>
    <property type="project" value="UniProtKB-KW"/>
</dbReference>
<feature type="chain" id="PRO_5020041558" evidence="1">
    <location>
        <begin position="28"/>
        <end position="143"/>
    </location>
</feature>
<reference evidence="2 3" key="1">
    <citation type="submission" date="2019-04" db="EMBL/GenBank/DDBJ databases">
        <title>Draft genome of the big-headed turtle Platysternon megacephalum.</title>
        <authorList>
            <person name="Gong S."/>
        </authorList>
    </citation>
    <scope>NUCLEOTIDE SEQUENCE [LARGE SCALE GENOMIC DNA]</scope>
    <source>
        <strain evidence="2">DO16091913</strain>
        <tissue evidence="2">Muscle</tissue>
    </source>
</reference>
<keyword evidence="2" id="KW-0689">Ribosomal protein</keyword>
<sequence length="143" mass="15572">MRGSLPCGMQSPVWDHVCILLVWVCMGSSVTKQAGELTVTDWRPGAPAEQLPLHFAALRQARLSCTRGSAWPITTSQSSQIPHMRNQLHADSSAQSDVASEVLCLCFPYYLIEPMPKITPTITPANGCSVYQKPLFSQALSLG</sequence>
<name>A0A4D9DWM7_9SAUR</name>
<organism evidence="2 3">
    <name type="scientific">Platysternon megacephalum</name>
    <name type="common">big-headed turtle</name>
    <dbReference type="NCBI Taxonomy" id="55544"/>
    <lineage>
        <taxon>Eukaryota</taxon>
        <taxon>Metazoa</taxon>
        <taxon>Chordata</taxon>
        <taxon>Craniata</taxon>
        <taxon>Vertebrata</taxon>
        <taxon>Euteleostomi</taxon>
        <taxon>Archelosauria</taxon>
        <taxon>Testudinata</taxon>
        <taxon>Testudines</taxon>
        <taxon>Cryptodira</taxon>
        <taxon>Durocryptodira</taxon>
        <taxon>Testudinoidea</taxon>
        <taxon>Platysternidae</taxon>
        <taxon>Platysternon</taxon>
    </lineage>
</organism>
<accession>A0A4D9DWM7</accession>
<feature type="signal peptide" evidence="1">
    <location>
        <begin position="1"/>
        <end position="27"/>
    </location>
</feature>
<reference evidence="2 3" key="2">
    <citation type="submission" date="2019-04" db="EMBL/GenBank/DDBJ databases">
        <title>The genome sequence of big-headed turtle.</title>
        <authorList>
            <person name="Gong S."/>
        </authorList>
    </citation>
    <scope>NUCLEOTIDE SEQUENCE [LARGE SCALE GENOMIC DNA]</scope>
    <source>
        <strain evidence="2">DO16091913</strain>
        <tissue evidence="2">Muscle</tissue>
    </source>
</reference>
<dbReference type="Proteomes" id="UP000297703">
    <property type="component" value="Unassembled WGS sequence"/>
</dbReference>
<keyword evidence="2" id="KW-0687">Ribonucleoprotein</keyword>
<keyword evidence="1" id="KW-0732">Signal</keyword>
<proteinExistence type="predicted"/>
<gene>
    <name evidence="2" type="ORF">DR999_PMT17114</name>
</gene>